<keyword evidence="2" id="KW-1185">Reference proteome</keyword>
<evidence type="ECO:0000313" key="2">
    <source>
        <dbReference type="Proteomes" id="UP000789920"/>
    </source>
</evidence>
<feature type="non-terminal residue" evidence="1">
    <location>
        <position position="1"/>
    </location>
</feature>
<sequence length="268" mass="30656">RQSEVFEYTTIKCVDIVSEHIIERLKETKVEFQAYLKMVYESKESQDGLTMMIRNIVEMITAEVMRNLKVMRRKGVSHRPRLCYECRKPGYLARNCPVQKFGKGSLVKSLKGSSIGGIDNVIGCVSCADVVVCGVGVNQMFYIVRELTSDVVLGMLKASFVVNEDCVIENSEDKRSDFMDIRCIKSESMENDDVDYDEKEKSEIVNIMDSDESNQMGKMKVETYLMTADGKTNDSRNCSENEMEKKKEKLTVFNNYRKSVENKHEASE</sequence>
<gene>
    <name evidence="1" type="ORF">RPERSI_LOCUS10084</name>
</gene>
<protein>
    <submittedName>
        <fullName evidence="1">12230_t:CDS:1</fullName>
    </submittedName>
</protein>
<dbReference type="Proteomes" id="UP000789920">
    <property type="component" value="Unassembled WGS sequence"/>
</dbReference>
<name>A0ACA9PC60_9GLOM</name>
<organism evidence="1 2">
    <name type="scientific">Racocetra persica</name>
    <dbReference type="NCBI Taxonomy" id="160502"/>
    <lineage>
        <taxon>Eukaryota</taxon>
        <taxon>Fungi</taxon>
        <taxon>Fungi incertae sedis</taxon>
        <taxon>Mucoromycota</taxon>
        <taxon>Glomeromycotina</taxon>
        <taxon>Glomeromycetes</taxon>
        <taxon>Diversisporales</taxon>
        <taxon>Gigasporaceae</taxon>
        <taxon>Racocetra</taxon>
    </lineage>
</organism>
<accession>A0ACA9PC60</accession>
<comment type="caution">
    <text evidence="1">The sequence shown here is derived from an EMBL/GenBank/DDBJ whole genome shotgun (WGS) entry which is preliminary data.</text>
</comment>
<dbReference type="EMBL" id="CAJVQC010019596">
    <property type="protein sequence ID" value="CAG8702348.1"/>
    <property type="molecule type" value="Genomic_DNA"/>
</dbReference>
<evidence type="ECO:0000313" key="1">
    <source>
        <dbReference type="EMBL" id="CAG8702348.1"/>
    </source>
</evidence>
<reference evidence="1" key="1">
    <citation type="submission" date="2021-06" db="EMBL/GenBank/DDBJ databases">
        <authorList>
            <person name="Kallberg Y."/>
            <person name="Tangrot J."/>
            <person name="Rosling A."/>
        </authorList>
    </citation>
    <scope>NUCLEOTIDE SEQUENCE</scope>
    <source>
        <strain evidence="1">MA461A</strain>
    </source>
</reference>
<proteinExistence type="predicted"/>